<feature type="compositionally biased region" description="Basic and acidic residues" evidence="5">
    <location>
        <begin position="58"/>
        <end position="71"/>
    </location>
</feature>
<feature type="compositionally biased region" description="Basic and acidic residues" evidence="5">
    <location>
        <begin position="90"/>
        <end position="101"/>
    </location>
</feature>
<dbReference type="EMBL" id="NWUJ01000011">
    <property type="protein sequence ID" value="PFH32286.1"/>
    <property type="molecule type" value="Genomic_DNA"/>
</dbReference>
<feature type="region of interest" description="Disordered" evidence="5">
    <location>
        <begin position="230"/>
        <end position="252"/>
    </location>
</feature>
<dbReference type="PANTHER" id="PTHR39490">
    <property type="entry name" value="ARRESTIN DOMAIN-CONTAINING PROTEIN D"/>
    <property type="match status" value="1"/>
</dbReference>
<keyword evidence="2 4" id="KW-0863">Zinc-finger</keyword>
<dbReference type="VEuPathDB" id="ToxoDB:BESB_016040"/>
<keyword evidence="1" id="KW-0479">Metal-binding</keyword>
<evidence type="ECO:0000256" key="2">
    <source>
        <dbReference type="ARBA" id="ARBA00022771"/>
    </source>
</evidence>
<protein>
    <submittedName>
        <fullName evidence="7">FYVE zinc finger domain-containing protein</fullName>
    </submittedName>
</protein>
<dbReference type="Gene3D" id="3.30.40.10">
    <property type="entry name" value="Zinc/RING finger domain, C3HC4 (zinc finger)"/>
    <property type="match status" value="1"/>
</dbReference>
<feature type="compositionally biased region" description="Polar residues" evidence="5">
    <location>
        <begin position="22"/>
        <end position="31"/>
    </location>
</feature>
<dbReference type="PANTHER" id="PTHR39490:SF8">
    <property type="entry name" value="ZINC FINGER FYVE DOMAIN-CONTAINING PROTEIN 21"/>
    <property type="match status" value="1"/>
</dbReference>
<dbReference type="InterPro" id="IPR011011">
    <property type="entry name" value="Znf_FYVE_PHD"/>
</dbReference>
<feature type="region of interest" description="Disordered" evidence="5">
    <location>
        <begin position="357"/>
        <end position="394"/>
    </location>
</feature>
<dbReference type="SUPFAM" id="SSF57903">
    <property type="entry name" value="FYVE/PHD zinc finger"/>
    <property type="match status" value="1"/>
</dbReference>
<evidence type="ECO:0000313" key="7">
    <source>
        <dbReference type="EMBL" id="PFH32286.1"/>
    </source>
</evidence>
<evidence type="ECO:0000256" key="1">
    <source>
        <dbReference type="ARBA" id="ARBA00022723"/>
    </source>
</evidence>
<feature type="region of interest" description="Disordered" evidence="5">
    <location>
        <begin position="1"/>
        <end position="103"/>
    </location>
</feature>
<evidence type="ECO:0000313" key="8">
    <source>
        <dbReference type="Proteomes" id="UP000224006"/>
    </source>
</evidence>
<dbReference type="RefSeq" id="XP_029216295.1">
    <property type="nucleotide sequence ID" value="XM_029360319.1"/>
</dbReference>
<feature type="compositionally biased region" description="Low complexity" evidence="5">
    <location>
        <begin position="237"/>
        <end position="246"/>
    </location>
</feature>
<keyword evidence="8" id="KW-1185">Reference proteome</keyword>
<dbReference type="InterPro" id="IPR017455">
    <property type="entry name" value="Znf_FYVE-rel"/>
</dbReference>
<evidence type="ECO:0000256" key="5">
    <source>
        <dbReference type="SAM" id="MobiDB-lite"/>
    </source>
</evidence>
<dbReference type="Pfam" id="PF01363">
    <property type="entry name" value="FYVE"/>
    <property type="match status" value="1"/>
</dbReference>
<name>A0A2A9M8Q1_BESBE</name>
<comment type="caution">
    <text evidence="7">The sequence shown here is derived from an EMBL/GenBank/DDBJ whole genome shotgun (WGS) entry which is preliminary data.</text>
</comment>
<organism evidence="7 8">
    <name type="scientific">Besnoitia besnoiti</name>
    <name type="common">Apicomplexan protozoan</name>
    <dbReference type="NCBI Taxonomy" id="94643"/>
    <lineage>
        <taxon>Eukaryota</taxon>
        <taxon>Sar</taxon>
        <taxon>Alveolata</taxon>
        <taxon>Apicomplexa</taxon>
        <taxon>Conoidasida</taxon>
        <taxon>Coccidia</taxon>
        <taxon>Eucoccidiorida</taxon>
        <taxon>Eimeriorina</taxon>
        <taxon>Sarcocystidae</taxon>
        <taxon>Besnoitia</taxon>
    </lineage>
</organism>
<sequence length="500" mass="54573">MPSGLLGLSPPPSSGSGLSDQGGEQRTSFSLPSGDGRHAGESRGAGGEAGRRQASSEATERSGAREKDSKKPRQRGLAPASFATTAESGRGLDEHEGDGRSVDWVPSDEVTHCNHCLGLFSVTKWKHHCRACGKVFCGECSMMRIRLPDLGYFEKVRVCVNCALARSSSHTISLQEDLDVKEQINANFKLALEEKTRQLDGFRAFLLEVEGLLLSGAPAEAGLCFSTGGGRAHDAEASGPGHAAEGGPEGSQDELSLLMRQSERGLRALTERLQQYDSDFEDARLQLLALENERDEQANRARQLEARMHAAQMEIRQLKEVALDRDALRALVEEQKRQLEEQKRQLDGLRQRCVTLESKSAASNATASTARASGCGDSKPSSLTSSGRVEPYTWGSGSDRNRCLGGASLRRGDSSAAARGLWSGEPPEGVSRRPVVVGRTDDFEELAVAFTVADGLNDSNDRYHGSRLQRLWAYCRRCCCRRRRRRYFIGDERSSLCVIQ</sequence>
<dbReference type="OrthoDB" id="79871at2759"/>
<dbReference type="SMART" id="SM00064">
    <property type="entry name" value="FYVE"/>
    <property type="match status" value="1"/>
</dbReference>
<feature type="compositionally biased region" description="Low complexity" evidence="5">
    <location>
        <begin position="1"/>
        <end position="19"/>
    </location>
</feature>
<dbReference type="GO" id="GO:0008270">
    <property type="term" value="F:zinc ion binding"/>
    <property type="evidence" value="ECO:0007669"/>
    <property type="project" value="UniProtKB-KW"/>
</dbReference>
<reference evidence="7 8" key="1">
    <citation type="submission" date="2017-09" db="EMBL/GenBank/DDBJ databases">
        <title>Genome sequencing of Besnoitia besnoiti strain Bb-Ger1.</title>
        <authorList>
            <person name="Schares G."/>
            <person name="Venepally P."/>
            <person name="Lorenzi H.A."/>
        </authorList>
    </citation>
    <scope>NUCLEOTIDE SEQUENCE [LARGE SCALE GENOMIC DNA]</scope>
    <source>
        <strain evidence="7 8">Bb-Ger1</strain>
    </source>
</reference>
<dbReference type="InterPro" id="IPR000306">
    <property type="entry name" value="Znf_FYVE"/>
</dbReference>
<feature type="domain" description="FYVE-type" evidence="6">
    <location>
        <begin position="107"/>
        <end position="167"/>
    </location>
</feature>
<evidence type="ECO:0000256" key="4">
    <source>
        <dbReference type="PROSITE-ProRule" id="PRU00091"/>
    </source>
</evidence>
<evidence type="ECO:0000256" key="3">
    <source>
        <dbReference type="ARBA" id="ARBA00022833"/>
    </source>
</evidence>
<dbReference type="InterPro" id="IPR052113">
    <property type="entry name" value="FYVE-type_Zinc_Finger"/>
</dbReference>
<dbReference type="AlphaFoldDB" id="A0A2A9M8Q1"/>
<evidence type="ECO:0000259" key="6">
    <source>
        <dbReference type="PROSITE" id="PS50178"/>
    </source>
</evidence>
<accession>A0A2A9M8Q1</accession>
<keyword evidence="3" id="KW-0862">Zinc</keyword>
<feature type="compositionally biased region" description="Low complexity" evidence="5">
    <location>
        <begin position="358"/>
        <end position="373"/>
    </location>
</feature>
<dbReference type="PROSITE" id="PS50178">
    <property type="entry name" value="ZF_FYVE"/>
    <property type="match status" value="1"/>
</dbReference>
<dbReference type="InterPro" id="IPR013083">
    <property type="entry name" value="Znf_RING/FYVE/PHD"/>
</dbReference>
<dbReference type="STRING" id="94643.A0A2A9M8Q1"/>
<proteinExistence type="predicted"/>
<dbReference type="GeneID" id="40306665"/>
<dbReference type="KEGG" id="bbes:BESB_016040"/>
<gene>
    <name evidence="7" type="ORF">BESB_016040</name>
</gene>
<dbReference type="Proteomes" id="UP000224006">
    <property type="component" value="Chromosome X"/>
</dbReference>